<dbReference type="GO" id="GO:0050806">
    <property type="term" value="P:positive regulation of synaptic transmission"/>
    <property type="evidence" value="ECO:0007669"/>
    <property type="project" value="TreeGrafter"/>
</dbReference>
<keyword evidence="1" id="KW-0770">Synapse</keyword>
<evidence type="ECO:0000256" key="1">
    <source>
        <dbReference type="ARBA" id="ARBA00023018"/>
    </source>
</evidence>
<dbReference type="SUPFAM" id="SSF50156">
    <property type="entry name" value="PDZ domain-like"/>
    <property type="match status" value="1"/>
</dbReference>
<dbReference type="GO" id="GO:0042391">
    <property type="term" value="P:regulation of membrane potential"/>
    <property type="evidence" value="ECO:0007669"/>
    <property type="project" value="TreeGrafter"/>
</dbReference>
<comment type="subcellular location">
    <subcellularLocation>
        <location evidence="2">Synapse</location>
    </subcellularLocation>
</comment>
<dbReference type="InterPro" id="IPR039032">
    <property type="entry name" value="Rim-like"/>
</dbReference>
<dbReference type="InterPro" id="IPR036034">
    <property type="entry name" value="PDZ_sf"/>
</dbReference>
<dbReference type="Pfam" id="PF00595">
    <property type="entry name" value="PDZ"/>
    <property type="match status" value="1"/>
</dbReference>
<evidence type="ECO:0000256" key="2">
    <source>
        <dbReference type="ARBA" id="ARBA00034103"/>
    </source>
</evidence>
<dbReference type="SMART" id="SM00228">
    <property type="entry name" value="PDZ"/>
    <property type="match status" value="1"/>
</dbReference>
<dbReference type="Gene3D" id="2.30.42.10">
    <property type="match status" value="1"/>
</dbReference>
<dbReference type="InterPro" id="IPR001478">
    <property type="entry name" value="PDZ"/>
</dbReference>
<protein>
    <recommendedName>
        <fullName evidence="3">PDZ domain-containing protein</fullName>
    </recommendedName>
</protein>
<dbReference type="GO" id="GO:0031267">
    <property type="term" value="F:small GTPase binding"/>
    <property type="evidence" value="ECO:0007669"/>
    <property type="project" value="InterPro"/>
</dbReference>
<name>A0A3P8K261_9TREM</name>
<dbReference type="PANTHER" id="PTHR12157:SF25">
    <property type="entry name" value="REGULATING SYNAPTIC MEMBRANE EXOCYTOSIS PROTEIN 3"/>
    <property type="match status" value="1"/>
</dbReference>
<organism evidence="4 5">
    <name type="scientific">Schistosoma mattheei</name>
    <dbReference type="NCBI Taxonomy" id="31246"/>
    <lineage>
        <taxon>Eukaryota</taxon>
        <taxon>Metazoa</taxon>
        <taxon>Spiralia</taxon>
        <taxon>Lophotrochozoa</taxon>
        <taxon>Platyhelminthes</taxon>
        <taxon>Trematoda</taxon>
        <taxon>Digenea</taxon>
        <taxon>Strigeidida</taxon>
        <taxon>Schistosomatoidea</taxon>
        <taxon>Schistosomatidae</taxon>
        <taxon>Schistosoma</taxon>
    </lineage>
</organism>
<dbReference type="SUPFAM" id="SSF49562">
    <property type="entry name" value="C2 domain (Calcium/lipid-binding domain, CaLB)"/>
    <property type="match status" value="1"/>
</dbReference>
<dbReference type="InterPro" id="IPR035892">
    <property type="entry name" value="C2_domain_sf"/>
</dbReference>
<sequence>MSNCITRQALTWNPEGKWKRGRPKNTLRRIIEADMKRMNRNWKELERIAQDWVGWRMLVSGLCSFTRSNRRLKLAGGRLDKSGHLSAFVTQIKPGSPADIIGHLKSGDEILEWNGQPLRGLSADDVSQIIYQSRDELQVELLAQRELNEPANTPTDDFVLMVPNRSDCLNPNEMDSVEHNIKSSLHLKLFYDEIKHQLIVTILEARNLPNINKASRMPCNFYCRLCLLPEQM</sequence>
<evidence type="ECO:0000259" key="3">
    <source>
        <dbReference type="PROSITE" id="PS50106"/>
    </source>
</evidence>
<gene>
    <name evidence="4" type="ORF">SMTD_LOCUS17421</name>
</gene>
<accession>A0A3P8K261</accession>
<dbReference type="EMBL" id="UZAL01038702">
    <property type="protein sequence ID" value="VDP74179.1"/>
    <property type="molecule type" value="Genomic_DNA"/>
</dbReference>
<dbReference type="GO" id="GO:0048788">
    <property type="term" value="C:cytoskeleton of presynaptic active zone"/>
    <property type="evidence" value="ECO:0007669"/>
    <property type="project" value="TreeGrafter"/>
</dbReference>
<proteinExistence type="predicted"/>
<dbReference type="AlphaFoldDB" id="A0A3P8K261"/>
<dbReference type="GO" id="GO:0048791">
    <property type="term" value="P:calcium ion-regulated exocytosis of neurotransmitter"/>
    <property type="evidence" value="ECO:0007669"/>
    <property type="project" value="TreeGrafter"/>
</dbReference>
<evidence type="ECO:0000313" key="4">
    <source>
        <dbReference type="EMBL" id="VDP74179.1"/>
    </source>
</evidence>
<dbReference type="PANTHER" id="PTHR12157">
    <property type="entry name" value="REGULATING SYNAPTIC MEMBRANE EXOCYTOSIS PROTEIN"/>
    <property type="match status" value="1"/>
</dbReference>
<keyword evidence="5" id="KW-1185">Reference proteome</keyword>
<dbReference type="GO" id="GO:0048167">
    <property type="term" value="P:regulation of synaptic plasticity"/>
    <property type="evidence" value="ECO:0007669"/>
    <property type="project" value="TreeGrafter"/>
</dbReference>
<dbReference type="Proteomes" id="UP000269396">
    <property type="component" value="Unassembled WGS sequence"/>
</dbReference>
<dbReference type="GO" id="GO:0044325">
    <property type="term" value="F:transmembrane transporter binding"/>
    <property type="evidence" value="ECO:0007669"/>
    <property type="project" value="TreeGrafter"/>
</dbReference>
<dbReference type="GO" id="GO:2000300">
    <property type="term" value="P:regulation of synaptic vesicle exocytosis"/>
    <property type="evidence" value="ECO:0007669"/>
    <property type="project" value="TreeGrafter"/>
</dbReference>
<dbReference type="Gene3D" id="2.60.40.150">
    <property type="entry name" value="C2 domain"/>
    <property type="match status" value="1"/>
</dbReference>
<reference evidence="4 5" key="1">
    <citation type="submission" date="2018-11" db="EMBL/GenBank/DDBJ databases">
        <authorList>
            <consortium name="Pathogen Informatics"/>
        </authorList>
    </citation>
    <scope>NUCLEOTIDE SEQUENCE [LARGE SCALE GENOMIC DNA]</scope>
    <source>
        <strain>Denwood</strain>
        <strain evidence="5">Zambia</strain>
    </source>
</reference>
<dbReference type="PROSITE" id="PS50106">
    <property type="entry name" value="PDZ"/>
    <property type="match status" value="1"/>
</dbReference>
<evidence type="ECO:0000313" key="5">
    <source>
        <dbReference type="Proteomes" id="UP000269396"/>
    </source>
</evidence>
<feature type="domain" description="PDZ" evidence="3">
    <location>
        <begin position="72"/>
        <end position="145"/>
    </location>
</feature>
<dbReference type="GO" id="GO:0042734">
    <property type="term" value="C:presynaptic membrane"/>
    <property type="evidence" value="ECO:0007669"/>
    <property type="project" value="TreeGrafter"/>
</dbReference>